<sequence>MKSRITLLNQMAENDWLCLSANYRLRRSGQHPNPLIDTKRLIAWVRENDTELGADTTSIFLVGCSAGAHLAVSAALTPNVSEFQAGFADTDTSVAGVIALYGYLGPRTADPSSSPTRLAASDAPPMLIIHGANDTAIPASDSRAVAATLSRASENPVVFVELPHTQHSFDRFASVRSRAVADTSASFLDWAREYARRGERL</sequence>
<dbReference type="InterPro" id="IPR050300">
    <property type="entry name" value="GDXG_lipolytic_enzyme"/>
</dbReference>
<dbReference type="SUPFAM" id="SSF53474">
    <property type="entry name" value="alpha/beta-Hydrolases"/>
    <property type="match status" value="1"/>
</dbReference>
<reference evidence="3 4" key="1">
    <citation type="submission" date="2020-05" db="EMBL/GenBank/DDBJ databases">
        <title>Nakamurella sp. DB0629 isolated from air conditioner.</title>
        <authorList>
            <person name="Kim D.H."/>
            <person name="Kim D.-U."/>
        </authorList>
    </citation>
    <scope>NUCLEOTIDE SEQUENCE [LARGE SCALE GENOMIC DNA]</scope>
    <source>
        <strain evidence="3 4">DB0629</strain>
    </source>
</reference>
<dbReference type="AlphaFoldDB" id="A0A849ACI0"/>
<evidence type="ECO:0000259" key="2">
    <source>
        <dbReference type="Pfam" id="PF20434"/>
    </source>
</evidence>
<dbReference type="GO" id="GO:0016787">
    <property type="term" value="F:hydrolase activity"/>
    <property type="evidence" value="ECO:0007669"/>
    <property type="project" value="UniProtKB-KW"/>
</dbReference>
<dbReference type="RefSeq" id="WP_171201002.1">
    <property type="nucleotide sequence ID" value="NZ_JABEND010000012.1"/>
</dbReference>
<accession>A0A849ACI0</accession>
<dbReference type="InterPro" id="IPR049492">
    <property type="entry name" value="BD-FAE-like_dom"/>
</dbReference>
<protein>
    <submittedName>
        <fullName evidence="3">Alpha/beta hydrolase</fullName>
    </submittedName>
</protein>
<dbReference type="Gene3D" id="3.40.50.1820">
    <property type="entry name" value="alpha/beta hydrolase"/>
    <property type="match status" value="1"/>
</dbReference>
<proteinExistence type="predicted"/>
<evidence type="ECO:0000313" key="4">
    <source>
        <dbReference type="Proteomes" id="UP000562984"/>
    </source>
</evidence>
<feature type="domain" description="BD-FAE-like" evidence="2">
    <location>
        <begin position="6"/>
        <end position="102"/>
    </location>
</feature>
<dbReference type="Pfam" id="PF20434">
    <property type="entry name" value="BD-FAE"/>
    <property type="match status" value="1"/>
</dbReference>
<name>A0A849ACI0_9ACTN</name>
<organism evidence="3 4">
    <name type="scientific">Nakamurella aerolata</name>
    <dbReference type="NCBI Taxonomy" id="1656892"/>
    <lineage>
        <taxon>Bacteria</taxon>
        <taxon>Bacillati</taxon>
        <taxon>Actinomycetota</taxon>
        <taxon>Actinomycetes</taxon>
        <taxon>Nakamurellales</taxon>
        <taxon>Nakamurellaceae</taxon>
        <taxon>Nakamurella</taxon>
    </lineage>
</organism>
<evidence type="ECO:0000256" key="1">
    <source>
        <dbReference type="ARBA" id="ARBA00022801"/>
    </source>
</evidence>
<dbReference type="EMBL" id="JABEND010000012">
    <property type="protein sequence ID" value="NNG37296.1"/>
    <property type="molecule type" value="Genomic_DNA"/>
</dbReference>
<evidence type="ECO:0000313" key="3">
    <source>
        <dbReference type="EMBL" id="NNG37296.1"/>
    </source>
</evidence>
<dbReference type="Proteomes" id="UP000562984">
    <property type="component" value="Unassembled WGS sequence"/>
</dbReference>
<gene>
    <name evidence="3" type="ORF">HKD39_16635</name>
</gene>
<comment type="caution">
    <text evidence="3">The sequence shown here is derived from an EMBL/GenBank/DDBJ whole genome shotgun (WGS) entry which is preliminary data.</text>
</comment>
<keyword evidence="1 3" id="KW-0378">Hydrolase</keyword>
<dbReference type="PANTHER" id="PTHR48081:SF33">
    <property type="entry name" value="KYNURENINE FORMAMIDASE"/>
    <property type="match status" value="1"/>
</dbReference>
<dbReference type="PANTHER" id="PTHR48081">
    <property type="entry name" value="AB HYDROLASE SUPERFAMILY PROTEIN C4A8.06C"/>
    <property type="match status" value="1"/>
</dbReference>
<dbReference type="InterPro" id="IPR029058">
    <property type="entry name" value="AB_hydrolase_fold"/>
</dbReference>
<keyword evidence="4" id="KW-1185">Reference proteome</keyword>